<evidence type="ECO:0000256" key="7">
    <source>
        <dbReference type="ARBA" id="ARBA00022679"/>
    </source>
</evidence>
<dbReference type="Proteomes" id="UP000123778">
    <property type="component" value="Genome"/>
</dbReference>
<evidence type="ECO:0000259" key="23">
    <source>
        <dbReference type="PROSITE" id="PS52020"/>
    </source>
</evidence>
<keyword evidence="15" id="KW-0347">Helicase</keyword>
<dbReference type="InterPro" id="IPR049912">
    <property type="entry name" value="CRESS_DNA_REP"/>
</dbReference>
<dbReference type="InterPro" id="IPR027417">
    <property type="entry name" value="P-loop_NTPase"/>
</dbReference>
<evidence type="ECO:0000256" key="12">
    <source>
        <dbReference type="ARBA" id="ARBA00022741"/>
    </source>
</evidence>
<evidence type="ECO:0000256" key="21">
    <source>
        <dbReference type="ARBA" id="ARBA00032243"/>
    </source>
</evidence>
<dbReference type="InterPro" id="IPR000605">
    <property type="entry name" value="Helicase_SF3_ssDNA/RNA_vir"/>
</dbReference>
<keyword evidence="6" id="KW-1048">Host nucleus</keyword>
<sequence length="331" mass="38184">YRHFVAMGCAGATRGGGITRPVARSARSLSRIERRLRSTLPGSRSRSIRYTFNSMNSTLRRFCFTVNNYDAETELKVKNFLTNNCKYGIYGRELCPTTKTPHLQGFANLSKPMRFRKIKESLCDTAHIEKANGSDEDNKTYCSKSGEFFETGSPCQQGRRSDLDAVVATISTGERDIRRIAEKHPNCYIRYGRGIRSYLELVNPIPPRYFKTRVVFFYGPPGSGKSRRALAEAQAIDPDSIYYKPRGEWWDGYHQQTSVIIDDFYGWIKYDDLLKICDRYPYKVPIKGGFQEFTSKHIWITSNVDTPLLYKFENYNVAALERRLEIKELIE</sequence>
<feature type="non-terminal residue" evidence="24">
    <location>
        <position position="1"/>
    </location>
</feature>
<dbReference type="GO" id="GO:0042025">
    <property type="term" value="C:host cell nucleus"/>
    <property type="evidence" value="ECO:0007669"/>
    <property type="project" value="UniProtKB-SubCell"/>
</dbReference>
<evidence type="ECO:0000256" key="9">
    <source>
        <dbReference type="ARBA" id="ARBA00022705"/>
    </source>
</evidence>
<keyword evidence="8" id="KW-0548">Nucleotidyltransferase</keyword>
<evidence type="ECO:0000256" key="1">
    <source>
        <dbReference type="ARBA" id="ARBA00001936"/>
    </source>
</evidence>
<dbReference type="GO" id="GO:0003724">
    <property type="term" value="F:RNA helicase activity"/>
    <property type="evidence" value="ECO:0007669"/>
    <property type="project" value="InterPro"/>
</dbReference>
<dbReference type="Gene3D" id="3.40.1310.20">
    <property type="match status" value="1"/>
</dbReference>
<protein>
    <recommendedName>
        <fullName evidence="5">Replication-associated protein</fullName>
    </recommendedName>
    <alternativeName>
        <fullName evidence="20">ATP-dependent helicase Rep</fullName>
    </alternativeName>
    <alternativeName>
        <fullName evidence="21">RepP</fullName>
    </alternativeName>
</protein>
<evidence type="ECO:0000256" key="8">
    <source>
        <dbReference type="ARBA" id="ARBA00022695"/>
    </source>
</evidence>
<evidence type="ECO:0000256" key="16">
    <source>
        <dbReference type="ARBA" id="ARBA00022840"/>
    </source>
</evidence>
<keyword evidence="10" id="KW-0540">Nuclease</keyword>
<dbReference type="Pfam" id="PF00910">
    <property type="entry name" value="RNA_helicase"/>
    <property type="match status" value="1"/>
</dbReference>
<keyword evidence="17" id="KW-0190">Covalent protein-DNA linkage</keyword>
<dbReference type="GO" id="GO:0005524">
    <property type="term" value="F:ATP binding"/>
    <property type="evidence" value="ECO:0007669"/>
    <property type="project" value="UniProtKB-KW"/>
</dbReference>
<evidence type="ECO:0000256" key="10">
    <source>
        <dbReference type="ARBA" id="ARBA00022722"/>
    </source>
</evidence>
<evidence type="ECO:0000313" key="25">
    <source>
        <dbReference type="Proteomes" id="UP000123778"/>
    </source>
</evidence>
<feature type="domain" description="CRESS-DNA virus Rep endonuclease" evidence="23">
    <location>
        <begin position="56"/>
        <end position="154"/>
    </location>
</feature>
<dbReference type="PROSITE" id="PS52020">
    <property type="entry name" value="CRESS_DNA_REP"/>
    <property type="match status" value="1"/>
</dbReference>
<evidence type="ECO:0000256" key="18">
    <source>
        <dbReference type="ARBA" id="ARBA00023125"/>
    </source>
</evidence>
<accession>K0A156</accession>
<comment type="subcellular location">
    <subcellularLocation>
        <location evidence="3">Host nucleus</location>
    </subcellularLocation>
</comment>
<dbReference type="GO" id="GO:0016787">
    <property type="term" value="F:hydrolase activity"/>
    <property type="evidence" value="ECO:0007669"/>
    <property type="project" value="UniProtKB-KW"/>
</dbReference>
<evidence type="ECO:0000256" key="4">
    <source>
        <dbReference type="ARBA" id="ARBA00008545"/>
    </source>
</evidence>
<dbReference type="EMBL" id="JX185423">
    <property type="protein sequence ID" value="AFS65290.1"/>
    <property type="molecule type" value="Genomic_DNA"/>
</dbReference>
<keyword evidence="19" id="KW-0511">Multifunctional enzyme</keyword>
<comment type="cofactor">
    <cofactor evidence="2">
        <name>Mg(2+)</name>
        <dbReference type="ChEBI" id="CHEBI:18420"/>
    </cofactor>
</comment>
<organism evidence="24 25">
    <name type="scientific">Dragonfly cyclovirus 2</name>
    <dbReference type="NCBI Taxonomy" id="1234880"/>
    <lineage>
        <taxon>Viruses</taxon>
        <taxon>Monodnaviria</taxon>
        <taxon>Shotokuvirae</taxon>
        <taxon>Cressdnaviricota</taxon>
        <taxon>Arfiviricetes</taxon>
        <taxon>Cirlivirales</taxon>
        <taxon>Circoviridae</taxon>
        <taxon>Cyclovirus</taxon>
        <taxon>Cyclovirus taniilai</taxon>
    </lineage>
</organism>
<keyword evidence="11" id="KW-0479">Metal-binding</keyword>
<evidence type="ECO:0000313" key="24">
    <source>
        <dbReference type="EMBL" id="AFS65290.1"/>
    </source>
</evidence>
<keyword evidence="18" id="KW-0238">DNA-binding</keyword>
<keyword evidence="14" id="KW-0378">Hydrolase</keyword>
<evidence type="ECO:0000256" key="5">
    <source>
        <dbReference type="ARBA" id="ARBA00014531"/>
    </source>
</evidence>
<evidence type="ECO:0000256" key="22">
    <source>
        <dbReference type="ARBA" id="ARBA00049360"/>
    </source>
</evidence>
<comment type="cofactor">
    <cofactor evidence="1">
        <name>Mn(2+)</name>
        <dbReference type="ChEBI" id="CHEBI:29035"/>
    </cofactor>
</comment>
<name>K0A156_9CIRC</name>
<evidence type="ECO:0000256" key="20">
    <source>
        <dbReference type="ARBA" id="ARBA00030754"/>
    </source>
</evidence>
<evidence type="ECO:0000256" key="2">
    <source>
        <dbReference type="ARBA" id="ARBA00001946"/>
    </source>
</evidence>
<proteinExistence type="inferred from homology"/>
<dbReference type="GO" id="GO:0003677">
    <property type="term" value="F:DNA binding"/>
    <property type="evidence" value="ECO:0007669"/>
    <property type="project" value="UniProtKB-KW"/>
</dbReference>
<dbReference type="GO" id="GO:0004519">
    <property type="term" value="F:endonuclease activity"/>
    <property type="evidence" value="ECO:0007669"/>
    <property type="project" value="UniProtKB-KW"/>
</dbReference>
<evidence type="ECO:0000256" key="13">
    <source>
        <dbReference type="ARBA" id="ARBA00022759"/>
    </source>
</evidence>
<evidence type="ECO:0000256" key="3">
    <source>
        <dbReference type="ARBA" id="ARBA00004147"/>
    </source>
</evidence>
<keyword evidence="13" id="KW-0255">Endonuclease</keyword>
<evidence type="ECO:0000256" key="19">
    <source>
        <dbReference type="ARBA" id="ARBA00023268"/>
    </source>
</evidence>
<evidence type="ECO:0000256" key="11">
    <source>
        <dbReference type="ARBA" id="ARBA00022723"/>
    </source>
</evidence>
<comment type="catalytic activity">
    <reaction evidence="22">
        <text>ATP + H2O = ADP + phosphate + H(+)</text>
        <dbReference type="Rhea" id="RHEA:13065"/>
        <dbReference type="ChEBI" id="CHEBI:15377"/>
        <dbReference type="ChEBI" id="CHEBI:15378"/>
        <dbReference type="ChEBI" id="CHEBI:30616"/>
        <dbReference type="ChEBI" id="CHEBI:43474"/>
        <dbReference type="ChEBI" id="CHEBI:456216"/>
    </reaction>
</comment>
<keyword evidence="7" id="KW-0808">Transferase</keyword>
<dbReference type="GO" id="GO:0003723">
    <property type="term" value="F:RNA binding"/>
    <property type="evidence" value="ECO:0007669"/>
    <property type="project" value="InterPro"/>
</dbReference>
<dbReference type="GO" id="GO:0006260">
    <property type="term" value="P:DNA replication"/>
    <property type="evidence" value="ECO:0007669"/>
    <property type="project" value="UniProtKB-KW"/>
</dbReference>
<dbReference type="SUPFAM" id="SSF52540">
    <property type="entry name" value="P-loop containing nucleoside triphosphate hydrolases"/>
    <property type="match status" value="1"/>
</dbReference>
<dbReference type="Pfam" id="PF02407">
    <property type="entry name" value="Viral_Rep"/>
    <property type="match status" value="1"/>
</dbReference>
<evidence type="ECO:0000256" key="15">
    <source>
        <dbReference type="ARBA" id="ARBA00022806"/>
    </source>
</evidence>
<evidence type="ECO:0000256" key="14">
    <source>
        <dbReference type="ARBA" id="ARBA00022801"/>
    </source>
</evidence>
<dbReference type="GO" id="GO:0046872">
    <property type="term" value="F:metal ion binding"/>
    <property type="evidence" value="ECO:0007669"/>
    <property type="project" value="UniProtKB-KW"/>
</dbReference>
<keyword evidence="9" id="KW-0235">DNA replication</keyword>
<evidence type="ECO:0000256" key="17">
    <source>
        <dbReference type="ARBA" id="ARBA00023124"/>
    </source>
</evidence>
<evidence type="ECO:0000256" key="6">
    <source>
        <dbReference type="ARBA" id="ARBA00022562"/>
    </source>
</evidence>
<dbReference type="GO" id="GO:0016779">
    <property type="term" value="F:nucleotidyltransferase activity"/>
    <property type="evidence" value="ECO:0007669"/>
    <property type="project" value="UniProtKB-KW"/>
</dbReference>
<keyword evidence="16" id="KW-0067">ATP-binding</keyword>
<keyword evidence="12" id="KW-0547">Nucleotide-binding</keyword>
<reference evidence="24 25" key="1">
    <citation type="journal article" date="2012" name="J. Gen. Virol.">
        <title>Diverse circular single-stranded DNA viruses discovered in dragonflies (Odonata: Epiprocta).</title>
        <authorList>
            <person name="Rosario K."/>
            <person name="Dayaram A."/>
            <person name="Marinov M."/>
            <person name="Ware J."/>
            <person name="Kraberger S."/>
            <person name="Stainton D."/>
            <person name="Breitbart M."/>
            <person name="Varsani A."/>
        </authorList>
    </citation>
    <scope>NUCLEOTIDE SEQUENCE [LARGE SCALE GENOMIC DNA]</scope>
    <source>
        <strain evidence="24">FL3-8E-2010</strain>
    </source>
</reference>
<dbReference type="Gene3D" id="3.40.50.300">
    <property type="entry name" value="P-loop containing nucleotide triphosphate hydrolases"/>
    <property type="match status" value="1"/>
</dbReference>
<comment type="similarity">
    <text evidence="4">Belongs to the nanoviruses/circoviruses replication-associated protein family.</text>
</comment>